<name>A0A1B9F902_9BACT</name>
<gene>
    <name evidence="1" type="ORF">DBT_0207</name>
</gene>
<keyword evidence="2" id="KW-1185">Reference proteome</keyword>
<sequence length="182" mass="21392">MNYKMMTDLELLKLSIPDRYFKYSKAYGSAAKILAERIVKDKDQATWPNAAVILMLTAHSVELFLKGAILKKDSKADRKIRHHHIESLYEMYCEIYKDEKYSFNLPFKTEYLGMSQAEIDVLKKNRNKKNRNKYSEPSVLYRYPTASGESEWEGVYAFEASSFFSKICQLLEDIHRLRKSFT</sequence>
<reference evidence="1 2" key="1">
    <citation type="submission" date="2016-06" db="EMBL/GenBank/DDBJ databases">
        <title>Respiratory ammonification of nitrate coupled to the oxidation of elemental sulfur in deep-sea autotrophic thermophilic bacteria.</title>
        <authorList>
            <person name="Slobodkina G.B."/>
            <person name="Mardanov A.V."/>
            <person name="Ravin N.V."/>
            <person name="Frolova A.A."/>
            <person name="Viryasiv M.B."/>
            <person name="Chernyh N.A."/>
            <person name="Bonch-Osmolovskaya E.A."/>
            <person name="Slobodkin A.I."/>
        </authorList>
    </citation>
    <scope>NUCLEOTIDE SEQUENCE [LARGE SCALE GENOMIC DNA]</scope>
    <source>
        <strain evidence="1 2">S69</strain>
    </source>
</reference>
<evidence type="ECO:0008006" key="3">
    <source>
        <dbReference type="Google" id="ProtNLM"/>
    </source>
</evidence>
<accession>A0A1B9F902</accession>
<evidence type="ECO:0000313" key="2">
    <source>
        <dbReference type="Proteomes" id="UP000093080"/>
    </source>
</evidence>
<protein>
    <recommendedName>
        <fullName evidence="3">HEPN domain-containing protein</fullName>
    </recommendedName>
</protein>
<dbReference type="EMBL" id="MAGO01000001">
    <property type="protein sequence ID" value="OCC16390.1"/>
    <property type="molecule type" value="Genomic_DNA"/>
</dbReference>
<comment type="caution">
    <text evidence="1">The sequence shown here is derived from an EMBL/GenBank/DDBJ whole genome shotgun (WGS) entry which is preliminary data.</text>
</comment>
<proteinExistence type="predicted"/>
<evidence type="ECO:0000313" key="1">
    <source>
        <dbReference type="EMBL" id="OCC16390.1"/>
    </source>
</evidence>
<dbReference type="Proteomes" id="UP000093080">
    <property type="component" value="Unassembled WGS sequence"/>
</dbReference>
<dbReference type="AlphaFoldDB" id="A0A1B9F902"/>
<organism evidence="1 2">
    <name type="scientific">Dissulfuribacter thermophilus</name>
    <dbReference type="NCBI Taxonomy" id="1156395"/>
    <lineage>
        <taxon>Bacteria</taxon>
        <taxon>Pseudomonadati</taxon>
        <taxon>Thermodesulfobacteriota</taxon>
        <taxon>Dissulfuribacteria</taxon>
        <taxon>Dissulfuribacterales</taxon>
        <taxon>Dissulfuribacteraceae</taxon>
        <taxon>Dissulfuribacter</taxon>
    </lineage>
</organism>